<keyword evidence="1" id="KW-0732">Signal</keyword>
<feature type="signal peptide" evidence="1">
    <location>
        <begin position="1"/>
        <end position="18"/>
    </location>
</feature>
<evidence type="ECO:0000256" key="1">
    <source>
        <dbReference type="SAM" id="SignalP"/>
    </source>
</evidence>
<protein>
    <submittedName>
        <fullName evidence="2">Uncharacterized protein</fullName>
    </submittedName>
</protein>
<proteinExistence type="predicted"/>
<evidence type="ECO:0000313" key="3">
    <source>
        <dbReference type="Proteomes" id="UP000238163"/>
    </source>
</evidence>
<organism evidence="2 3">
    <name type="scientific">Vibrio mediterranei</name>
    <dbReference type="NCBI Taxonomy" id="689"/>
    <lineage>
        <taxon>Bacteria</taxon>
        <taxon>Pseudomonadati</taxon>
        <taxon>Pseudomonadota</taxon>
        <taxon>Gammaproteobacteria</taxon>
        <taxon>Vibrionales</taxon>
        <taxon>Vibrionaceae</taxon>
        <taxon>Vibrio</taxon>
    </lineage>
</organism>
<comment type="caution">
    <text evidence="2">The sequence shown here is derived from an EMBL/GenBank/DDBJ whole genome shotgun (WGS) entry which is preliminary data.</text>
</comment>
<name>A0ABX5DBT0_9VIBR</name>
<accession>A0ABX5DBT0</accession>
<gene>
    <name evidence="2" type="ORF">COR51_17550</name>
</gene>
<sequence>MKLLSVLIFVFASTFAQAALIPLKDERVIEQAKLSMADHLEKEGLSIDDAEFVFAFKDGLNKSTIYFEVKEHQGDHVYYMVTCRKEKCLLNYR</sequence>
<dbReference type="RefSeq" id="WP_062458188.1">
    <property type="nucleotide sequence ID" value="NZ_FLLQ01000002.1"/>
</dbReference>
<dbReference type="EMBL" id="NWTN01000012">
    <property type="protein sequence ID" value="PRQ66473.1"/>
    <property type="molecule type" value="Genomic_DNA"/>
</dbReference>
<reference evidence="2 3" key="1">
    <citation type="submission" date="2018-03" db="EMBL/GenBank/DDBJ databases">
        <title>Genetic Diversity and Phenotypic Plasticity of AHL Mediated Quorum Sensing in Environmental Strains of Vibrio mediterranei.</title>
        <authorList>
            <person name="Lantoine F."/>
            <person name="Vouve F."/>
        </authorList>
    </citation>
    <scope>NUCLEOTIDE SEQUENCE [LARGE SCALE GENOMIC DNA]</scope>
    <source>
        <strain evidence="2 3">17LN0615E</strain>
    </source>
</reference>
<dbReference type="Proteomes" id="UP000238163">
    <property type="component" value="Unassembled WGS sequence"/>
</dbReference>
<evidence type="ECO:0000313" key="2">
    <source>
        <dbReference type="EMBL" id="PRQ66473.1"/>
    </source>
</evidence>
<keyword evidence="3" id="KW-1185">Reference proteome</keyword>
<feature type="chain" id="PRO_5045462007" evidence="1">
    <location>
        <begin position="19"/>
        <end position="93"/>
    </location>
</feature>